<dbReference type="InterPro" id="IPR013873">
    <property type="entry name" value="Cdc37_C"/>
</dbReference>
<keyword evidence="3" id="KW-0963">Cytoplasm</keyword>
<feature type="domain" description="Cdc37 Hsp90 binding" evidence="8">
    <location>
        <begin position="187"/>
        <end position="360"/>
    </location>
</feature>
<dbReference type="Gene3D" id="1.20.58.610">
    <property type="entry name" value="Cdc37, Hsp90 binding domain"/>
    <property type="match status" value="1"/>
</dbReference>
<evidence type="ECO:0000259" key="8">
    <source>
        <dbReference type="SMART" id="SM01070"/>
    </source>
</evidence>
<dbReference type="PhylomeDB" id="A0A060T4U2"/>
<dbReference type="GO" id="GO:0051082">
    <property type="term" value="F:unfolded protein binding"/>
    <property type="evidence" value="ECO:0007669"/>
    <property type="project" value="TreeGrafter"/>
</dbReference>
<dbReference type="InterPro" id="IPR013874">
    <property type="entry name" value="Cdc37_Hsp90-bd"/>
</dbReference>
<evidence type="ECO:0000259" key="7">
    <source>
        <dbReference type="SMART" id="SM01069"/>
    </source>
</evidence>
<dbReference type="SMART" id="SM01070">
    <property type="entry name" value="CDC37_M"/>
    <property type="match status" value="1"/>
</dbReference>
<feature type="domain" description="Cdc37 C-terminal" evidence="7">
    <location>
        <begin position="375"/>
        <end position="459"/>
    </location>
</feature>
<dbReference type="GO" id="GO:0031072">
    <property type="term" value="F:heat shock protein binding"/>
    <property type="evidence" value="ECO:0007669"/>
    <property type="project" value="TreeGrafter"/>
</dbReference>
<evidence type="ECO:0000259" key="9">
    <source>
        <dbReference type="SMART" id="SM01071"/>
    </source>
</evidence>
<dbReference type="GO" id="GO:0006457">
    <property type="term" value="P:protein folding"/>
    <property type="evidence" value="ECO:0007669"/>
    <property type="project" value="TreeGrafter"/>
</dbReference>
<gene>
    <name evidence="10" type="ORF">GNLVRS02_ARAD1C44176g</name>
</gene>
<sequence length="483" mass="54992">MVVDYSKWDKLELSDDSDVEVHPNVDKKSFIRWKQRDIHVKREQLKENIRQLEISTEMNADLLDRIDQLIKIGEKGEEKVSDSIQQAVQLANRGFTKTKPTMELRESDNVHEYSDMIENLMEQIQDEIKGQEGDKEALTVGKLKYHRNKLDGILKDQHKQLEELREERSRHIVSEDLRTGFDSTIVNKQKSATEAAPASKGKEKQKETSIEVLNSGAPQGEIQGQSKNEEEENDDVNASDAAKEFAKIPVGEYHKAYSYLQSHPKIINEKEKDGLMMEAFQMQLDGDTKSMERTVHNALLLQYCYTLGPDGLTRFFSKVTNKDHPAHNAFLQDVEFTANHIKERCRVLAQERADEAEPVEQIQLHSVDPNTEIVVNVPDESQGEEALKVFNSFSPAMKKAIESKKLDEINKVLGNMTVEDAEEAVKKLDECGALMVEEKIYDATEWQKEHGKVGEEIDAREVIEQAQGHVQGSTYTPTVDDVD</sequence>
<comment type="subcellular location">
    <subcellularLocation>
        <location evidence="1">Cytoplasm</location>
    </subcellularLocation>
</comment>
<dbReference type="InterPro" id="IPR038189">
    <property type="entry name" value="Cdc37_Hsp90-bd_sf"/>
</dbReference>
<evidence type="ECO:0000256" key="4">
    <source>
        <dbReference type="ARBA" id="ARBA00023186"/>
    </source>
</evidence>
<dbReference type="GO" id="GO:0050821">
    <property type="term" value="P:protein stabilization"/>
    <property type="evidence" value="ECO:0007669"/>
    <property type="project" value="TreeGrafter"/>
</dbReference>
<name>A0A060T4U2_BLAAD</name>
<evidence type="ECO:0000256" key="6">
    <source>
        <dbReference type="SAM" id="MobiDB-lite"/>
    </source>
</evidence>
<feature type="region of interest" description="Disordered" evidence="6">
    <location>
        <begin position="188"/>
        <end position="238"/>
    </location>
</feature>
<dbReference type="InterPro" id="IPR004918">
    <property type="entry name" value="Cdc37"/>
</dbReference>
<evidence type="ECO:0000256" key="3">
    <source>
        <dbReference type="ARBA" id="ARBA00022490"/>
    </source>
</evidence>
<dbReference type="PANTHER" id="PTHR12800">
    <property type="entry name" value="CDC37-RELATED"/>
    <property type="match status" value="1"/>
</dbReference>
<dbReference type="GO" id="GO:0019901">
    <property type="term" value="F:protein kinase binding"/>
    <property type="evidence" value="ECO:0007669"/>
    <property type="project" value="InterPro"/>
</dbReference>
<dbReference type="Pfam" id="PF03234">
    <property type="entry name" value="CDC37_N"/>
    <property type="match status" value="1"/>
</dbReference>
<dbReference type="EMBL" id="HG937693">
    <property type="protein sequence ID" value="CDP35819.1"/>
    <property type="molecule type" value="Genomic_DNA"/>
</dbReference>
<dbReference type="GO" id="GO:0005737">
    <property type="term" value="C:cytoplasm"/>
    <property type="evidence" value="ECO:0007669"/>
    <property type="project" value="UniProtKB-SubCell"/>
</dbReference>
<accession>A0A060T4U2</accession>
<dbReference type="SMART" id="SM01071">
    <property type="entry name" value="CDC37_N"/>
    <property type="match status" value="1"/>
</dbReference>
<evidence type="ECO:0000256" key="5">
    <source>
        <dbReference type="ARBA" id="ARBA00031396"/>
    </source>
</evidence>
<dbReference type="InterPro" id="IPR013855">
    <property type="entry name" value="Cdc37_N_dom"/>
</dbReference>
<reference evidence="10" key="1">
    <citation type="submission" date="2014-02" db="EMBL/GenBank/DDBJ databases">
        <authorList>
            <person name="Genoscope - CEA"/>
        </authorList>
    </citation>
    <scope>NUCLEOTIDE SEQUENCE</scope>
    <source>
        <strain evidence="10">LS3</strain>
    </source>
</reference>
<dbReference type="Pfam" id="PF08564">
    <property type="entry name" value="CDC37_C"/>
    <property type="match status" value="1"/>
</dbReference>
<evidence type="ECO:0000256" key="2">
    <source>
        <dbReference type="ARBA" id="ARBA00006222"/>
    </source>
</evidence>
<dbReference type="Pfam" id="PF08565">
    <property type="entry name" value="CDC37_M"/>
    <property type="match status" value="1"/>
</dbReference>
<dbReference type="GO" id="GO:0051087">
    <property type="term" value="F:protein-folding chaperone binding"/>
    <property type="evidence" value="ECO:0007669"/>
    <property type="project" value="TreeGrafter"/>
</dbReference>
<feature type="compositionally biased region" description="Basic and acidic residues" evidence="6">
    <location>
        <begin position="200"/>
        <end position="209"/>
    </location>
</feature>
<organism evidence="10">
    <name type="scientific">Blastobotrys adeninivorans</name>
    <name type="common">Yeast</name>
    <name type="synonym">Arxula adeninivorans</name>
    <dbReference type="NCBI Taxonomy" id="409370"/>
    <lineage>
        <taxon>Eukaryota</taxon>
        <taxon>Fungi</taxon>
        <taxon>Dikarya</taxon>
        <taxon>Ascomycota</taxon>
        <taxon>Saccharomycotina</taxon>
        <taxon>Dipodascomycetes</taxon>
        <taxon>Dipodascales</taxon>
        <taxon>Trichomonascaceae</taxon>
        <taxon>Blastobotrys</taxon>
    </lineage>
</organism>
<dbReference type="SUPFAM" id="SSF101391">
    <property type="entry name" value="Hsp90 co-chaperone CDC37"/>
    <property type="match status" value="1"/>
</dbReference>
<dbReference type="SMART" id="SM01069">
    <property type="entry name" value="CDC37_C"/>
    <property type="match status" value="1"/>
</dbReference>
<evidence type="ECO:0000313" key="10">
    <source>
        <dbReference type="EMBL" id="CDP35819.1"/>
    </source>
</evidence>
<protein>
    <recommendedName>
        <fullName evidence="5">Hsp90 chaperone protein kinase-targeting subunit</fullName>
    </recommendedName>
</protein>
<comment type="similarity">
    <text evidence="2">Belongs to the CDC37 family.</text>
</comment>
<reference evidence="10" key="2">
    <citation type="submission" date="2014-06" db="EMBL/GenBank/DDBJ databases">
        <title>The complete genome of Blastobotrys (Arxula) adeninivorans LS3 - a yeast of biotechnological interest.</title>
        <authorList>
            <person name="Kunze G."/>
            <person name="Gaillardin C."/>
            <person name="Czernicka M."/>
            <person name="Durrens P."/>
            <person name="Martin T."/>
            <person name="Boer E."/>
            <person name="Gabaldon T."/>
            <person name="Cruz J."/>
            <person name="Talla E."/>
            <person name="Marck C."/>
            <person name="Goffeau A."/>
            <person name="Barbe V."/>
            <person name="Baret P."/>
            <person name="Baronian K."/>
            <person name="Beier S."/>
            <person name="Bleykasten C."/>
            <person name="Bode R."/>
            <person name="Casaregola S."/>
            <person name="Despons L."/>
            <person name="Fairhead C."/>
            <person name="Giersberg M."/>
            <person name="Gierski P."/>
            <person name="Hahnel U."/>
            <person name="Hartmann A."/>
            <person name="Jankowska D."/>
            <person name="Jubin C."/>
            <person name="Jung P."/>
            <person name="Lafontaine I."/>
            <person name="Leh-Louis V."/>
            <person name="Lemaire M."/>
            <person name="Marcet-Houben M."/>
            <person name="Mascher M."/>
            <person name="Morel G."/>
            <person name="Richard G.-F."/>
            <person name="Riechen J."/>
            <person name="Sacerdot C."/>
            <person name="Sarkar A."/>
            <person name="Savel G."/>
            <person name="Schacherer J."/>
            <person name="Sherman D."/>
            <person name="Straub M.-L."/>
            <person name="Stein N."/>
            <person name="Thierry A."/>
            <person name="Trautwein-Schult A."/>
            <person name="Westhof E."/>
            <person name="Worch S."/>
            <person name="Dujon B."/>
            <person name="Souciet J.-L."/>
            <person name="Wincker P."/>
            <person name="Scholz U."/>
            <person name="Neuveglise N."/>
        </authorList>
    </citation>
    <scope>NUCLEOTIDE SEQUENCE</scope>
    <source>
        <strain evidence="10">LS3</strain>
    </source>
</reference>
<evidence type="ECO:0000256" key="1">
    <source>
        <dbReference type="ARBA" id="ARBA00004496"/>
    </source>
</evidence>
<dbReference type="PANTHER" id="PTHR12800:SF4">
    <property type="entry name" value="HSP90 CO-CHAPERONE CDC37"/>
    <property type="match status" value="1"/>
</dbReference>
<proteinExistence type="inferred from homology"/>
<feature type="domain" description="Cdc37 N-terminal" evidence="9">
    <location>
        <begin position="2"/>
        <end position="184"/>
    </location>
</feature>
<keyword evidence="4" id="KW-0143">Chaperone</keyword>
<dbReference type="AlphaFoldDB" id="A0A060T4U2"/>